<evidence type="ECO:0000313" key="2">
    <source>
        <dbReference type="EMBL" id="KAF5392118.1"/>
    </source>
</evidence>
<feature type="compositionally biased region" description="Polar residues" evidence="1">
    <location>
        <begin position="725"/>
        <end position="737"/>
    </location>
</feature>
<gene>
    <name evidence="2" type="ORF">D9757_003202</name>
</gene>
<dbReference type="Proteomes" id="UP000518752">
    <property type="component" value="Unassembled WGS sequence"/>
</dbReference>
<feature type="compositionally biased region" description="Basic and acidic residues" evidence="1">
    <location>
        <begin position="199"/>
        <end position="213"/>
    </location>
</feature>
<evidence type="ECO:0000256" key="1">
    <source>
        <dbReference type="SAM" id="MobiDB-lite"/>
    </source>
</evidence>
<feature type="compositionally biased region" description="Basic and acidic residues" evidence="1">
    <location>
        <begin position="615"/>
        <end position="632"/>
    </location>
</feature>
<feature type="compositionally biased region" description="Basic residues" evidence="1">
    <location>
        <begin position="712"/>
        <end position="722"/>
    </location>
</feature>
<name>A0A8H5HZ32_9AGAR</name>
<feature type="compositionally biased region" description="Polar residues" evidence="1">
    <location>
        <begin position="663"/>
        <end position="675"/>
    </location>
</feature>
<feature type="region of interest" description="Disordered" evidence="1">
    <location>
        <begin position="68"/>
        <end position="769"/>
    </location>
</feature>
<feature type="compositionally biased region" description="Acidic residues" evidence="1">
    <location>
        <begin position="405"/>
        <end position="417"/>
    </location>
</feature>
<feature type="compositionally biased region" description="Basic and acidic residues" evidence="1">
    <location>
        <begin position="475"/>
        <end position="493"/>
    </location>
</feature>
<feature type="compositionally biased region" description="Low complexity" evidence="1">
    <location>
        <begin position="343"/>
        <end position="360"/>
    </location>
</feature>
<dbReference type="EMBL" id="JAACJN010000007">
    <property type="protein sequence ID" value="KAF5392118.1"/>
    <property type="molecule type" value="Genomic_DNA"/>
</dbReference>
<accession>A0A8H5HZ32</accession>
<dbReference type="OrthoDB" id="3047765at2759"/>
<keyword evidence="3" id="KW-1185">Reference proteome</keyword>
<organism evidence="2 3">
    <name type="scientific">Collybiopsis confluens</name>
    <dbReference type="NCBI Taxonomy" id="2823264"/>
    <lineage>
        <taxon>Eukaryota</taxon>
        <taxon>Fungi</taxon>
        <taxon>Dikarya</taxon>
        <taxon>Basidiomycota</taxon>
        <taxon>Agaricomycotina</taxon>
        <taxon>Agaricomycetes</taxon>
        <taxon>Agaricomycetidae</taxon>
        <taxon>Agaricales</taxon>
        <taxon>Marasmiineae</taxon>
        <taxon>Omphalotaceae</taxon>
        <taxon>Collybiopsis</taxon>
    </lineage>
</organism>
<dbReference type="AlphaFoldDB" id="A0A8H5HZ32"/>
<feature type="region of interest" description="Disordered" evidence="1">
    <location>
        <begin position="1"/>
        <end position="38"/>
    </location>
</feature>
<feature type="compositionally biased region" description="Polar residues" evidence="1">
    <location>
        <begin position="275"/>
        <end position="287"/>
    </location>
</feature>
<feature type="compositionally biased region" description="Basic residues" evidence="1">
    <location>
        <begin position="454"/>
        <end position="470"/>
    </location>
</feature>
<feature type="compositionally biased region" description="Basic and acidic residues" evidence="1">
    <location>
        <begin position="516"/>
        <end position="527"/>
    </location>
</feature>
<reference evidence="2 3" key="1">
    <citation type="journal article" date="2020" name="ISME J.">
        <title>Uncovering the hidden diversity of litter-decomposition mechanisms in mushroom-forming fungi.</title>
        <authorList>
            <person name="Floudas D."/>
            <person name="Bentzer J."/>
            <person name="Ahren D."/>
            <person name="Johansson T."/>
            <person name="Persson P."/>
            <person name="Tunlid A."/>
        </authorList>
    </citation>
    <scope>NUCLEOTIDE SEQUENCE [LARGE SCALE GENOMIC DNA]</scope>
    <source>
        <strain evidence="2 3">CBS 406.79</strain>
    </source>
</reference>
<feature type="compositionally biased region" description="Low complexity" evidence="1">
    <location>
        <begin position="217"/>
        <end position="228"/>
    </location>
</feature>
<feature type="compositionally biased region" description="Low complexity" evidence="1">
    <location>
        <begin position="418"/>
        <end position="430"/>
    </location>
</feature>
<comment type="caution">
    <text evidence="2">The sequence shown here is derived from an EMBL/GenBank/DDBJ whole genome shotgun (WGS) entry which is preliminary data.</text>
</comment>
<proteinExistence type="predicted"/>
<sequence>MNAPSKTDSSLFTVPATPNAPTSLTAQESREKRLAHRQSRFRDRGGVFVSRQRTDLLDILLGKTTLKRVAQRSRSRSASCSPVRRKSVKLVDGEGDSQAPAKVKKGRKSTIQVVDNEEEDVAGQGHKPGPSKVTTTPTTTTKSAAPRKGKKPGPGAARARKSTAAPVKSLPDPTALSDDVPNKPATVLSNTLSLRKLVRNQDKDDNEGEEKGPKPRGAASKLKTASTKTKGKGKAAHEDEVDEEPVIATKKKTVPRKTKATKSKTDVQVQEKSHSKSIGRQTKTTISKADPFDLTSDTEQDSALDFPSSPLARRSKRRAATTSKASGISKDDDVDLDHEGPTKAAAVSKFKSVKAVAAPKTAKKPFKKKQLDQDGAGDNEGKVATSTKVSPLKPRKRSALTPVPEEPEPESGSDGEEAIALGAQDLAAAISRTIEDFAPVSRDRVNSGVGTSKGKGKAGKAKGTAVKKGRGGAARTEHDDDPTLVHTREEPPTKRKGGKGVSKAQASNQVEDDLEEGKAKAISRSKDGSAVAVKTRKKPATEKTKKNGPNAELLEAEGEGKEDPAPGTRSSKWTRTAAGSKGHKEPESSQASKPAKVVDDVPAPKSTKSKSSRAPPDESHTHNGEDAPDKASPKKRKREVAVTDPEAPDADEPKAKSKKVKQDSTVSGKTSSTRGNQKRKRNVAAEEQDEVDGQSPEPKKMKVKSSATSPKQRLKTASRKRKENTTTLKSQGDSEPGTTKPARKKETATKRTVAKTVESKAKRGLRRAF</sequence>
<feature type="compositionally biased region" description="Basic and acidic residues" evidence="1">
    <location>
        <begin position="263"/>
        <end position="274"/>
    </location>
</feature>
<feature type="compositionally biased region" description="Polar residues" evidence="1">
    <location>
        <begin position="1"/>
        <end position="12"/>
    </location>
</feature>
<feature type="compositionally biased region" description="Basic residues" evidence="1">
    <location>
        <begin position="249"/>
        <end position="262"/>
    </location>
</feature>
<evidence type="ECO:0000313" key="3">
    <source>
        <dbReference type="Proteomes" id="UP000518752"/>
    </source>
</evidence>
<protein>
    <submittedName>
        <fullName evidence="2">Uncharacterized protein</fullName>
    </submittedName>
</protein>